<evidence type="ECO:0000313" key="3">
    <source>
        <dbReference type="Proteomes" id="UP000807825"/>
    </source>
</evidence>
<dbReference type="Proteomes" id="UP000807825">
    <property type="component" value="Unassembled WGS sequence"/>
</dbReference>
<proteinExistence type="predicted"/>
<reference evidence="2" key="1">
    <citation type="submission" date="2020-07" db="EMBL/GenBank/DDBJ databases">
        <title>Huge and variable diversity of episymbiotic CPR bacteria and DPANN archaea in groundwater ecosystems.</title>
        <authorList>
            <person name="He C.Y."/>
            <person name="Keren R."/>
            <person name="Whittaker M."/>
            <person name="Farag I.F."/>
            <person name="Doudna J."/>
            <person name="Cate J.H.D."/>
            <person name="Banfield J.F."/>
        </authorList>
    </citation>
    <scope>NUCLEOTIDE SEQUENCE</scope>
    <source>
        <strain evidence="2">NC_groundwater_1664_Pr3_B-0.1um_52_9</strain>
    </source>
</reference>
<comment type="caution">
    <text evidence="2">The sequence shown here is derived from an EMBL/GenBank/DDBJ whole genome shotgun (WGS) entry which is preliminary data.</text>
</comment>
<sequence>MLADVIDVMQRGDSSGNNMIVRIRLSSGRQIYGFATENLYGGDWDIGPTWNYLVTGKNPFLVDSGRRGKGLQLGKMIEFAGFNGQDIAAVIVSHGHEDHDGGLFELTNLINTPVVAHEVYSHLVRPNAKSAPSKERADFPASCWCCPMPETFYKKNCLEYHIERQELNIVAIGDFREELGAGIEVTHAPGHCPDSVVIVVDGEAILVGDTILPEITPHPTLEGSFTVMKPALPEKFDEAQQLFGLRAYIRSLKKLSAMTESTDRLLVLPSHRLYYQDTWNQLDLHGRIDELVQHHVDRCHEILRILNSGPKTPKEIARDYFDPDLLKGYGINLAINEIKSHCELMEISQDVVVLEGDKMLSTGGENFRSLIIDL</sequence>
<dbReference type="SMART" id="SM00849">
    <property type="entry name" value="Lactamase_B"/>
    <property type="match status" value="1"/>
</dbReference>
<organism evidence="2 3">
    <name type="scientific">Desulfomonile tiedjei</name>
    <dbReference type="NCBI Taxonomy" id="2358"/>
    <lineage>
        <taxon>Bacteria</taxon>
        <taxon>Pseudomonadati</taxon>
        <taxon>Thermodesulfobacteriota</taxon>
        <taxon>Desulfomonilia</taxon>
        <taxon>Desulfomonilales</taxon>
        <taxon>Desulfomonilaceae</taxon>
        <taxon>Desulfomonile</taxon>
    </lineage>
</organism>
<gene>
    <name evidence="2" type="ORF">HY912_03675</name>
</gene>
<dbReference type="EMBL" id="JACRDE010000111">
    <property type="protein sequence ID" value="MBI5248570.1"/>
    <property type="molecule type" value="Genomic_DNA"/>
</dbReference>
<dbReference type="InterPro" id="IPR036866">
    <property type="entry name" value="RibonucZ/Hydroxyglut_hydro"/>
</dbReference>
<evidence type="ECO:0000259" key="1">
    <source>
        <dbReference type="SMART" id="SM00849"/>
    </source>
</evidence>
<dbReference type="Pfam" id="PF00753">
    <property type="entry name" value="Lactamase_B"/>
    <property type="match status" value="1"/>
</dbReference>
<dbReference type="AlphaFoldDB" id="A0A9D6UY56"/>
<protein>
    <submittedName>
        <fullName evidence="2">MBL fold metallo-hydrolase</fullName>
    </submittedName>
</protein>
<accession>A0A9D6UY56</accession>
<dbReference type="PANTHER" id="PTHR23131">
    <property type="entry name" value="ENDORIBONUCLEASE LACTB2"/>
    <property type="match status" value="1"/>
</dbReference>
<dbReference type="InterPro" id="IPR001279">
    <property type="entry name" value="Metallo-B-lactamas"/>
</dbReference>
<dbReference type="InterPro" id="IPR050662">
    <property type="entry name" value="Sec-metab_biosynth-thioest"/>
</dbReference>
<feature type="domain" description="Metallo-beta-lactamase" evidence="1">
    <location>
        <begin position="48"/>
        <end position="271"/>
    </location>
</feature>
<dbReference type="SUPFAM" id="SSF56281">
    <property type="entry name" value="Metallo-hydrolase/oxidoreductase"/>
    <property type="match status" value="1"/>
</dbReference>
<dbReference type="Gene3D" id="3.60.15.10">
    <property type="entry name" value="Ribonuclease Z/Hydroxyacylglutathione hydrolase-like"/>
    <property type="match status" value="1"/>
</dbReference>
<name>A0A9D6UY56_9BACT</name>
<evidence type="ECO:0000313" key="2">
    <source>
        <dbReference type="EMBL" id="MBI5248570.1"/>
    </source>
</evidence>